<dbReference type="RefSeq" id="WP_135441573.1">
    <property type="nucleotide sequence ID" value="NZ_SRLE01000005.1"/>
</dbReference>
<dbReference type="PANTHER" id="PTHR43370">
    <property type="entry name" value="SUGAR ABC TRANSPORTER INTEGRAL MEMBRANE PROTEIN-RELATED"/>
    <property type="match status" value="1"/>
</dbReference>
<dbReference type="AlphaFoldDB" id="A0A4Z0M5N8"/>
<dbReference type="CDD" id="cd06580">
    <property type="entry name" value="TM_PBP1_transp_TpRbsC_like"/>
    <property type="match status" value="1"/>
</dbReference>
<sequence>MDAELFATLAFSTLRAGIPLLYCALGVLLAERSGMLNLGQEGMMLMGAVVGFIAASESQSPALGVLAAAGTGLACGALFALLTLLLQTNQVATGLAMTIFGTGLSAFLGEDYVGSSIDGIAPLAVPLLADIPLFGQALFAQDWLLYLAWLLALASYWLLHRSRAGLIITAVGEDPAVAHRLGLPVRRVRALMACAGGLMAGLGGAYLSLAYTPLWTEGMTTGRGWIALALVVLAGWRTGLVLVAAHVFGMAGILNLLLQGTGIGLPGQMLAMAPYLLCIAALVLLSRQRDFGRYQSPPGLGQNFSPED</sequence>
<name>A0A4Z0M5N8_9GAMM</name>
<reference evidence="7 8" key="1">
    <citation type="submission" date="2019-04" db="EMBL/GenBank/DDBJ databases">
        <title>Taxonomy of novel Haliea sp. from mangrove soil of West Coast of India.</title>
        <authorList>
            <person name="Verma A."/>
            <person name="Kumar P."/>
            <person name="Krishnamurthi S."/>
        </authorList>
    </citation>
    <scope>NUCLEOTIDE SEQUENCE [LARGE SCALE GENOMIC DNA]</scope>
    <source>
        <strain evidence="7 8">SAOS-164</strain>
    </source>
</reference>
<feature type="transmembrane region" description="Helical" evidence="6">
    <location>
        <begin position="143"/>
        <end position="159"/>
    </location>
</feature>
<organism evidence="7 8">
    <name type="scientific">Mangrovimicrobium sediminis</name>
    <dbReference type="NCBI Taxonomy" id="2562682"/>
    <lineage>
        <taxon>Bacteria</taxon>
        <taxon>Pseudomonadati</taxon>
        <taxon>Pseudomonadota</taxon>
        <taxon>Gammaproteobacteria</taxon>
        <taxon>Cellvibrionales</taxon>
        <taxon>Halieaceae</taxon>
        <taxon>Mangrovimicrobium</taxon>
    </lineage>
</organism>
<keyword evidence="3 6" id="KW-0812">Transmembrane</keyword>
<keyword evidence="4 6" id="KW-1133">Transmembrane helix</keyword>
<evidence type="ECO:0000313" key="7">
    <source>
        <dbReference type="EMBL" id="TGD74615.1"/>
    </source>
</evidence>
<dbReference type="OrthoDB" id="9792579at2"/>
<feature type="transmembrane region" description="Helical" evidence="6">
    <location>
        <begin position="62"/>
        <end position="84"/>
    </location>
</feature>
<feature type="transmembrane region" description="Helical" evidence="6">
    <location>
        <begin position="91"/>
        <end position="109"/>
    </location>
</feature>
<keyword evidence="8" id="KW-1185">Reference proteome</keyword>
<evidence type="ECO:0000256" key="2">
    <source>
        <dbReference type="ARBA" id="ARBA00022475"/>
    </source>
</evidence>
<comment type="subcellular location">
    <subcellularLocation>
        <location evidence="1">Cell inner membrane</location>
        <topology evidence="1">Multi-pass membrane protein</topology>
    </subcellularLocation>
</comment>
<evidence type="ECO:0000313" key="8">
    <source>
        <dbReference type="Proteomes" id="UP000298050"/>
    </source>
</evidence>
<keyword evidence="5 6" id="KW-0472">Membrane</keyword>
<dbReference type="EMBL" id="SRLE01000005">
    <property type="protein sequence ID" value="TGD74615.1"/>
    <property type="molecule type" value="Genomic_DNA"/>
</dbReference>
<dbReference type="GO" id="GO:0022857">
    <property type="term" value="F:transmembrane transporter activity"/>
    <property type="evidence" value="ECO:0007669"/>
    <property type="project" value="InterPro"/>
</dbReference>
<feature type="transmembrane region" description="Helical" evidence="6">
    <location>
        <begin position="224"/>
        <end position="257"/>
    </location>
</feature>
<dbReference type="GO" id="GO:0005886">
    <property type="term" value="C:plasma membrane"/>
    <property type="evidence" value="ECO:0007669"/>
    <property type="project" value="UniProtKB-SubCell"/>
</dbReference>
<evidence type="ECO:0000256" key="3">
    <source>
        <dbReference type="ARBA" id="ARBA00022692"/>
    </source>
</evidence>
<dbReference type="Proteomes" id="UP000298050">
    <property type="component" value="Unassembled WGS sequence"/>
</dbReference>
<evidence type="ECO:0000256" key="5">
    <source>
        <dbReference type="ARBA" id="ARBA00023136"/>
    </source>
</evidence>
<proteinExistence type="predicted"/>
<protein>
    <submittedName>
        <fullName evidence="7">ABC transporter permease</fullName>
    </submittedName>
</protein>
<evidence type="ECO:0000256" key="1">
    <source>
        <dbReference type="ARBA" id="ARBA00004429"/>
    </source>
</evidence>
<feature type="transmembrane region" description="Helical" evidence="6">
    <location>
        <begin position="269"/>
        <end position="286"/>
    </location>
</feature>
<evidence type="ECO:0000256" key="6">
    <source>
        <dbReference type="SAM" id="Phobius"/>
    </source>
</evidence>
<accession>A0A4Z0M5N8</accession>
<gene>
    <name evidence="7" type="ORF">E4634_05270</name>
</gene>
<dbReference type="InterPro" id="IPR001851">
    <property type="entry name" value="ABC_transp_permease"/>
</dbReference>
<keyword evidence="2" id="KW-1003">Cell membrane</keyword>
<evidence type="ECO:0000256" key="4">
    <source>
        <dbReference type="ARBA" id="ARBA00022989"/>
    </source>
</evidence>
<dbReference type="Pfam" id="PF02653">
    <property type="entry name" value="BPD_transp_2"/>
    <property type="match status" value="1"/>
</dbReference>
<feature type="transmembrane region" description="Helical" evidence="6">
    <location>
        <begin position="6"/>
        <end position="29"/>
    </location>
</feature>
<dbReference type="PANTHER" id="PTHR43370:SF2">
    <property type="entry name" value="ABC TRANSPORTER PERMEASE PROTEIN"/>
    <property type="match status" value="1"/>
</dbReference>
<comment type="caution">
    <text evidence="7">The sequence shown here is derived from an EMBL/GenBank/DDBJ whole genome shotgun (WGS) entry which is preliminary data.</text>
</comment>